<dbReference type="PANTHER" id="PTHR13018:SF5">
    <property type="entry name" value="RE44586P"/>
    <property type="match status" value="1"/>
</dbReference>
<comment type="caution">
    <text evidence="3">The sequence shown here is derived from an EMBL/GenBank/DDBJ whole genome shotgun (WGS) entry which is preliminary data.</text>
</comment>
<dbReference type="PANTHER" id="PTHR13018">
    <property type="entry name" value="PROBABLE MEMBRANE PROTEIN DUF221-RELATED"/>
    <property type="match status" value="1"/>
</dbReference>
<dbReference type="AlphaFoldDB" id="A0A504Y7W9"/>
<accession>A0A504Y7W9</accession>
<feature type="transmembrane region" description="Helical" evidence="1">
    <location>
        <begin position="644"/>
        <end position="666"/>
    </location>
</feature>
<dbReference type="GO" id="GO:0005886">
    <property type="term" value="C:plasma membrane"/>
    <property type="evidence" value="ECO:0007669"/>
    <property type="project" value="TreeGrafter"/>
</dbReference>
<sequence length="869" mass="99125">MAYANLTFGGMVNECRGYWPTHPPGSSYLWKFEGIPFNLFLNALTVPICFLLWLGMKGALRYLRRQGLSVFSLHNEQKKQLPKITLRRFFFMENWEFAQYAGLDGVAYMRALVYTVCQLVCMLPFMAIGLPIYYRGVGSESVFSRLSIINLSLDDSQGPWILWALTLTCSILYLVWIALRFQCAYHWPQESGICRAWNERSHLVQDHSLLLGADNLSPHSISESDRVTSCQCLLVNQLPNVLMLSNVTEKPFDELKRDLQLYFSSFDPPVTVQWIRPLYDVYEIVTQERVRLETKMLLHLSEKEYERTGREPRFWNGFCGCVTCMKDICSYGCNYCCCLPCLQAAHIRSELAREVYRERILADKIWLDGQYKRLKGADDRVSSQGPIGFSTGVVFVGLDNEDEALRVAKTCSVYLQRTIPTDYTIHPSTHTFCLPLTRWSTMLMNRKRARTYAAAPFGHLQLAPLPADILWTNLMTSRYRSTSWWITQLLKSIVIFLLALLLTSPTYLIVVLNYIRASDWLPKSFGIVVYQWVPALVLVTAAALVKQLVIRSEAWTKHGTYGGREKVGQRTLFFFLLISVLLFPSLGVTGLPFLIERMVGQRGDGKPLRVECIFVPDSAALFINYVITSAIFGNAIQLLQLGRWIWFLACRLFCVHSSVEACYLAQTNAGPFPFRERYASMNLITSIVIAYTPIAPIILPFGLLYFLGDYLICRYTMLYVYTPHWFDDGHGLEPKEHYAAADRLYHMTWFIQSNNLSMAGICLACMNLSFFFVLRIGIESAKPAAIAFIALAVLVVVTCILISSLMDARCVRIDWRCASPIIQSAYKVPEKPSDKSRKRSSAMIPGSLTFSERVYTAAYLWHRSSSLSK</sequence>
<gene>
    <name evidence="3" type="ORF">FGIG_00572</name>
</gene>
<dbReference type="OrthoDB" id="1689567at2759"/>
<feature type="transmembrane region" description="Helical" evidence="1">
    <location>
        <begin position="111"/>
        <end position="134"/>
    </location>
</feature>
<keyword evidence="4" id="KW-1185">Reference proteome</keyword>
<reference evidence="3 4" key="1">
    <citation type="submission" date="2019-04" db="EMBL/GenBank/DDBJ databases">
        <title>Annotation for the trematode Fasciola gigantica.</title>
        <authorList>
            <person name="Choi Y.-J."/>
        </authorList>
    </citation>
    <scope>NUCLEOTIDE SEQUENCE [LARGE SCALE GENOMIC DNA]</scope>
    <source>
        <strain evidence="3">Uganda_cow_1</strain>
    </source>
</reference>
<evidence type="ECO:0000259" key="2">
    <source>
        <dbReference type="Pfam" id="PF02714"/>
    </source>
</evidence>
<feature type="domain" description="CSC1/OSCA1-like 7TM region" evidence="2">
    <location>
        <begin position="492"/>
        <end position="723"/>
    </location>
</feature>
<keyword evidence="1 3" id="KW-0812">Transmembrane</keyword>
<feature type="transmembrane region" description="Helical" evidence="1">
    <location>
        <begin position="493"/>
        <end position="515"/>
    </location>
</feature>
<keyword evidence="1" id="KW-0472">Membrane</keyword>
<feature type="transmembrane region" description="Helical" evidence="1">
    <location>
        <begin position="756"/>
        <end position="778"/>
    </location>
</feature>
<evidence type="ECO:0000256" key="1">
    <source>
        <dbReference type="SAM" id="Phobius"/>
    </source>
</evidence>
<name>A0A504Y7W9_FASGI</name>
<dbReference type="Proteomes" id="UP000316759">
    <property type="component" value="Unassembled WGS sequence"/>
</dbReference>
<dbReference type="InterPro" id="IPR003864">
    <property type="entry name" value="CSC1/OSCA1-like_7TM"/>
</dbReference>
<dbReference type="EMBL" id="SUNJ01014221">
    <property type="protein sequence ID" value="TPP56661.1"/>
    <property type="molecule type" value="Genomic_DNA"/>
</dbReference>
<feature type="transmembrane region" description="Helical" evidence="1">
    <location>
        <begin position="527"/>
        <end position="550"/>
    </location>
</feature>
<feature type="transmembrane region" description="Helical" evidence="1">
    <location>
        <begin position="160"/>
        <end position="179"/>
    </location>
</feature>
<dbReference type="Pfam" id="PF02714">
    <property type="entry name" value="RSN1_7TM"/>
    <property type="match status" value="1"/>
</dbReference>
<feature type="transmembrane region" description="Helical" evidence="1">
    <location>
        <begin position="784"/>
        <end position="806"/>
    </location>
</feature>
<dbReference type="GO" id="GO:0005227">
    <property type="term" value="F:calcium-activated cation channel activity"/>
    <property type="evidence" value="ECO:0007669"/>
    <property type="project" value="InterPro"/>
</dbReference>
<evidence type="ECO:0000313" key="4">
    <source>
        <dbReference type="Proteomes" id="UP000316759"/>
    </source>
</evidence>
<organism evidence="3 4">
    <name type="scientific">Fasciola gigantica</name>
    <name type="common">Giant liver fluke</name>
    <dbReference type="NCBI Taxonomy" id="46835"/>
    <lineage>
        <taxon>Eukaryota</taxon>
        <taxon>Metazoa</taxon>
        <taxon>Spiralia</taxon>
        <taxon>Lophotrochozoa</taxon>
        <taxon>Platyhelminthes</taxon>
        <taxon>Trematoda</taxon>
        <taxon>Digenea</taxon>
        <taxon>Plagiorchiida</taxon>
        <taxon>Echinostomata</taxon>
        <taxon>Echinostomatoidea</taxon>
        <taxon>Fasciolidae</taxon>
        <taxon>Fasciola</taxon>
    </lineage>
</organism>
<feature type="transmembrane region" description="Helical" evidence="1">
    <location>
        <begin position="686"/>
        <end position="707"/>
    </location>
</feature>
<keyword evidence="1" id="KW-1133">Transmembrane helix</keyword>
<feature type="transmembrane region" description="Helical" evidence="1">
    <location>
        <begin position="35"/>
        <end position="56"/>
    </location>
</feature>
<dbReference type="STRING" id="46835.A0A504Y7W9"/>
<feature type="transmembrane region" description="Helical" evidence="1">
    <location>
        <begin position="571"/>
        <end position="593"/>
    </location>
</feature>
<dbReference type="InterPro" id="IPR045122">
    <property type="entry name" value="Csc1-like"/>
</dbReference>
<evidence type="ECO:0000313" key="3">
    <source>
        <dbReference type="EMBL" id="TPP56661.1"/>
    </source>
</evidence>
<proteinExistence type="predicted"/>
<feature type="transmembrane region" description="Helical" evidence="1">
    <location>
        <begin position="613"/>
        <end position="632"/>
    </location>
</feature>
<protein>
    <submittedName>
        <fullName evidence="3">Transmembrane protein 63C</fullName>
    </submittedName>
</protein>